<evidence type="ECO:0000259" key="3">
    <source>
        <dbReference type="PROSITE" id="PS50305"/>
    </source>
</evidence>
<reference evidence="4" key="1">
    <citation type="journal article" date="2014" name="Front. Microbiol.">
        <title>High frequency of phylogenetically diverse reductive dehalogenase-homologous genes in deep subseafloor sedimentary metagenomes.</title>
        <authorList>
            <person name="Kawai M."/>
            <person name="Futagami T."/>
            <person name="Toyoda A."/>
            <person name="Takaki Y."/>
            <person name="Nishi S."/>
            <person name="Hori S."/>
            <person name="Arai W."/>
            <person name="Tsubouchi T."/>
            <person name="Morono Y."/>
            <person name="Uchiyama I."/>
            <person name="Ito T."/>
            <person name="Fujiyama A."/>
            <person name="Inagaki F."/>
            <person name="Takami H."/>
        </authorList>
    </citation>
    <scope>NUCLEOTIDE SEQUENCE</scope>
    <source>
        <strain evidence="4">Expedition CK06-06</strain>
    </source>
</reference>
<accession>X0TWY5</accession>
<dbReference type="CDD" id="cd01407">
    <property type="entry name" value="SIR2-fam"/>
    <property type="match status" value="1"/>
</dbReference>
<dbReference type="SUPFAM" id="SSF52467">
    <property type="entry name" value="DHS-like NAD/FAD-binding domain"/>
    <property type="match status" value="1"/>
</dbReference>
<organism evidence="4">
    <name type="scientific">marine sediment metagenome</name>
    <dbReference type="NCBI Taxonomy" id="412755"/>
    <lineage>
        <taxon>unclassified sequences</taxon>
        <taxon>metagenomes</taxon>
        <taxon>ecological metagenomes</taxon>
    </lineage>
</organism>
<gene>
    <name evidence="4" type="ORF">S01H1_24726</name>
</gene>
<dbReference type="GO" id="GO:0070403">
    <property type="term" value="F:NAD+ binding"/>
    <property type="evidence" value="ECO:0007669"/>
    <property type="project" value="InterPro"/>
</dbReference>
<dbReference type="InterPro" id="IPR003000">
    <property type="entry name" value="Sirtuin"/>
</dbReference>
<keyword evidence="2" id="KW-0520">NAD</keyword>
<evidence type="ECO:0000256" key="2">
    <source>
        <dbReference type="ARBA" id="ARBA00023027"/>
    </source>
</evidence>
<evidence type="ECO:0000256" key="1">
    <source>
        <dbReference type="ARBA" id="ARBA00022679"/>
    </source>
</evidence>
<protein>
    <recommendedName>
        <fullName evidence="3">Deacetylase sirtuin-type domain-containing protein</fullName>
    </recommendedName>
</protein>
<dbReference type="EMBL" id="BARS01014884">
    <property type="protein sequence ID" value="GAF97784.1"/>
    <property type="molecule type" value="Genomic_DNA"/>
</dbReference>
<dbReference type="PROSITE" id="PS50305">
    <property type="entry name" value="SIRTUIN"/>
    <property type="match status" value="1"/>
</dbReference>
<name>X0TWY5_9ZZZZ</name>
<dbReference type="GO" id="GO:0017136">
    <property type="term" value="F:histone deacetylase activity, NAD-dependent"/>
    <property type="evidence" value="ECO:0007669"/>
    <property type="project" value="TreeGrafter"/>
</dbReference>
<dbReference type="InterPro" id="IPR026590">
    <property type="entry name" value="Ssirtuin_cat_dom"/>
</dbReference>
<dbReference type="NCBIfam" id="NF001753">
    <property type="entry name" value="PRK00481.1-3"/>
    <property type="match status" value="1"/>
</dbReference>
<comment type="caution">
    <text evidence="4">The sequence shown here is derived from an EMBL/GenBank/DDBJ whole genome shotgun (WGS) entry which is preliminary data.</text>
</comment>
<dbReference type="Pfam" id="PF02146">
    <property type="entry name" value="SIR2"/>
    <property type="match status" value="1"/>
</dbReference>
<dbReference type="InterPro" id="IPR050134">
    <property type="entry name" value="NAD-dep_sirtuin_deacylases"/>
</dbReference>
<proteinExistence type="predicted"/>
<dbReference type="Gene3D" id="3.30.1600.10">
    <property type="entry name" value="SIR2/SIRT2 'Small Domain"/>
    <property type="match status" value="1"/>
</dbReference>
<dbReference type="InterPro" id="IPR029035">
    <property type="entry name" value="DHS-like_NAD/FAD-binding_dom"/>
</dbReference>
<dbReference type="PANTHER" id="PTHR11085">
    <property type="entry name" value="NAD-DEPENDENT PROTEIN DEACYLASE SIRTUIN-5, MITOCHONDRIAL-RELATED"/>
    <property type="match status" value="1"/>
</dbReference>
<dbReference type="Gene3D" id="3.40.50.1220">
    <property type="entry name" value="TPP-binding domain"/>
    <property type="match status" value="1"/>
</dbReference>
<dbReference type="AlphaFoldDB" id="X0TWY5"/>
<dbReference type="InterPro" id="IPR026591">
    <property type="entry name" value="Sirtuin_cat_small_dom_sf"/>
</dbReference>
<keyword evidence="1" id="KW-0808">Transferase</keyword>
<feature type="domain" description="Deacetylase sirtuin-type" evidence="3">
    <location>
        <begin position="4"/>
        <end position="259"/>
    </location>
</feature>
<dbReference type="PANTHER" id="PTHR11085:SF10">
    <property type="entry name" value="NAD-DEPENDENT PROTEIN DEACYLASE SIRTUIN-5, MITOCHONDRIAL-RELATED"/>
    <property type="match status" value="1"/>
</dbReference>
<evidence type="ECO:0000313" key="4">
    <source>
        <dbReference type="EMBL" id="GAF97784.1"/>
    </source>
</evidence>
<sequence>MPSEELLEQAVEEAARLVVAANHVVALVGAGHSVESGIPPFRGPGGLWTKLGEPDMLGYQSFMRDPKKWWEERISGTGPLQELIDALDQARPNPGHYALAELEQLGQLQHIITQNIDNLHQQAGSTAITEIHGSRVKLRCIGCNTRWPLDEFPIEEVPPKCPQCGGMVKSDTVLFGEPIPHDALSECIRQSRMCTCMLLVGTSGTVYPAAGFPQDVRMAGGKLIEFNINETALTPLCDIVLRVPAGTSLPMLVERVRQLAAA</sequence>